<dbReference type="InterPro" id="IPR006439">
    <property type="entry name" value="HAD-SF_hydro_IA"/>
</dbReference>
<accession>A4YBD2</accession>
<keyword evidence="1" id="KW-0378">Hydrolase</keyword>
<dbReference type="HOGENOM" id="CLU_106706_0_0_6"/>
<dbReference type="eggNOG" id="COG1011">
    <property type="taxonomic scope" value="Bacteria"/>
</dbReference>
<protein>
    <submittedName>
        <fullName evidence="1">HAD-superfamily hydrolase, subfamily IA, variant 3</fullName>
    </submittedName>
</protein>
<dbReference type="KEGG" id="spc:Sputcn32_3556"/>
<dbReference type="InterPro" id="IPR023214">
    <property type="entry name" value="HAD_sf"/>
</dbReference>
<dbReference type="AlphaFoldDB" id="A4YBD2"/>
<dbReference type="InterPro" id="IPR036412">
    <property type="entry name" value="HAD-like_sf"/>
</dbReference>
<dbReference type="SUPFAM" id="SSF56784">
    <property type="entry name" value="HAD-like"/>
    <property type="match status" value="1"/>
</dbReference>
<dbReference type="Gene3D" id="3.40.50.1000">
    <property type="entry name" value="HAD superfamily/HAD-like"/>
    <property type="match status" value="1"/>
</dbReference>
<dbReference type="PANTHER" id="PTHR43611">
    <property type="entry name" value="ALPHA-D-GLUCOSE 1-PHOSPHATE PHOSPHATASE"/>
    <property type="match status" value="1"/>
</dbReference>
<proteinExistence type="predicted"/>
<organism evidence="1">
    <name type="scientific">Shewanella putrefaciens (strain CN-32 / ATCC BAA-453)</name>
    <dbReference type="NCBI Taxonomy" id="319224"/>
    <lineage>
        <taxon>Bacteria</taxon>
        <taxon>Pseudomonadati</taxon>
        <taxon>Pseudomonadota</taxon>
        <taxon>Gammaproteobacteria</taxon>
        <taxon>Alteromonadales</taxon>
        <taxon>Shewanellaceae</taxon>
        <taxon>Shewanella</taxon>
    </lineage>
</organism>
<dbReference type="Pfam" id="PF00702">
    <property type="entry name" value="Hydrolase"/>
    <property type="match status" value="1"/>
</dbReference>
<dbReference type="PANTHER" id="PTHR43611:SF3">
    <property type="entry name" value="FLAVIN MONONUCLEOTIDE HYDROLASE 1, CHLOROPLATIC"/>
    <property type="match status" value="1"/>
</dbReference>
<dbReference type="NCBIfam" id="TIGR01509">
    <property type="entry name" value="HAD-SF-IA-v3"/>
    <property type="match status" value="1"/>
</dbReference>
<gene>
    <name evidence="1" type="ordered locus">Sputcn32_3556</name>
</gene>
<dbReference type="EMBL" id="CP000681">
    <property type="protein sequence ID" value="ABP77265.1"/>
    <property type="molecule type" value="Genomic_DNA"/>
</dbReference>
<sequence>MEYPMLNWNTIDTVLLDMDGTLLDLHFDNHFWLSLVPQVLSQQRGISTDDAQQLVVSAYGKVAGTLDWYCLDYWQATLQLDIMGLHRTLVDRIQLRQDSMPFLDALASAGKKRILVTNAHPKSLALKLEHTELGSGLDGMISSHETGYPKEHPQFWQTLFEKFVLDPSRCLFIDDSEPILNAARLAGVGHQLGIANPDSQKPLKIFHDFPAITDYHLLLDDLKQQKDNKNKGT</sequence>
<dbReference type="NCBIfam" id="NF011564">
    <property type="entry name" value="PRK14988.1"/>
    <property type="match status" value="1"/>
</dbReference>
<dbReference type="CDD" id="cd01427">
    <property type="entry name" value="HAD_like"/>
    <property type="match status" value="1"/>
</dbReference>
<dbReference type="PRINTS" id="PR00413">
    <property type="entry name" value="HADHALOGNASE"/>
</dbReference>
<evidence type="ECO:0000313" key="1">
    <source>
        <dbReference type="EMBL" id="ABP77265.1"/>
    </source>
</evidence>
<dbReference type="GO" id="GO:0016787">
    <property type="term" value="F:hydrolase activity"/>
    <property type="evidence" value="ECO:0007669"/>
    <property type="project" value="UniProtKB-KW"/>
</dbReference>
<dbReference type="STRING" id="319224.Sputcn32_3556"/>
<dbReference type="SFLD" id="SFLDG01129">
    <property type="entry name" value="C1.5:_HAD__Beta-PGM__Phosphata"/>
    <property type="match status" value="1"/>
</dbReference>
<reference evidence="1" key="1">
    <citation type="submission" date="2007-04" db="EMBL/GenBank/DDBJ databases">
        <title>Complete sequence of Shewanella putrefaciens CN-32.</title>
        <authorList>
            <consortium name="US DOE Joint Genome Institute"/>
            <person name="Copeland A."/>
            <person name="Lucas S."/>
            <person name="Lapidus A."/>
            <person name="Barry K."/>
            <person name="Detter J.C."/>
            <person name="Glavina del Rio T."/>
            <person name="Hammon N."/>
            <person name="Israni S."/>
            <person name="Dalin E."/>
            <person name="Tice H."/>
            <person name="Pitluck S."/>
            <person name="Chain P."/>
            <person name="Malfatti S."/>
            <person name="Shin M."/>
            <person name="Vergez L."/>
            <person name="Schmutz J."/>
            <person name="Larimer F."/>
            <person name="Land M."/>
            <person name="Hauser L."/>
            <person name="Kyrpides N."/>
            <person name="Mikhailova N."/>
            <person name="Romine M.F."/>
            <person name="Fredrickson J."/>
            <person name="Tiedje J."/>
            <person name="Richardson P."/>
        </authorList>
    </citation>
    <scope>NUCLEOTIDE SEQUENCE [LARGE SCALE GENOMIC DNA]</scope>
    <source>
        <strain evidence="1">CN-32</strain>
    </source>
</reference>
<dbReference type="SFLD" id="SFLDS00003">
    <property type="entry name" value="Haloacid_Dehalogenase"/>
    <property type="match status" value="1"/>
</dbReference>
<name>A4YBD2_SHEPC</name>